<reference evidence="1 2" key="1">
    <citation type="journal article" date="2016" name="Front. Microbiol.">
        <title>Genomic Resource of Rice Seed Associated Bacteria.</title>
        <authorList>
            <person name="Midha S."/>
            <person name="Bansal K."/>
            <person name="Sharma S."/>
            <person name="Kumar N."/>
            <person name="Patil P.P."/>
            <person name="Chaudhry V."/>
            <person name="Patil P.B."/>
        </authorList>
    </citation>
    <scope>NUCLEOTIDE SEQUENCE [LARGE SCALE GENOMIC DNA]</scope>
    <source>
        <strain evidence="1 2">RSA13</strain>
    </source>
</reference>
<dbReference type="Proteomes" id="UP000072520">
    <property type="component" value="Unassembled WGS sequence"/>
</dbReference>
<evidence type="ECO:0000313" key="1">
    <source>
        <dbReference type="EMBL" id="KTS97661.1"/>
    </source>
</evidence>
<proteinExistence type="predicted"/>
<evidence type="ECO:0000313" key="2">
    <source>
        <dbReference type="Proteomes" id="UP000072520"/>
    </source>
</evidence>
<dbReference type="RefSeq" id="WP_058709044.1">
    <property type="nucleotide sequence ID" value="NZ_LDSI01000014.1"/>
</dbReference>
<comment type="caution">
    <text evidence="1">The sequence shown here is derived from an EMBL/GenBank/DDBJ whole genome shotgun (WGS) entry which is preliminary data.</text>
</comment>
<gene>
    <name evidence="1" type="ORF">RSA13_11245</name>
</gene>
<dbReference type="AlphaFoldDB" id="A0AB34VGC4"/>
<accession>A0AB34VGC4</accession>
<sequence>MMIMLTSHFRIQLTNISLIIFSIVFFAMTLSGCTTKKNENRFKHDVPEKTTDSNTHTTFRTENNNIYKKNDTGENEDTKMNRCENQLKALKVVSSDDYKKQLKNFTHVMMMASQYGQVRAHTDPDTAAAVDALYQYRMSKMCAEISWHLLSALTEKGESR</sequence>
<name>A0AB34VGC4_9GAMM</name>
<protein>
    <recommendedName>
        <fullName evidence="3">Lipoprotein</fullName>
    </recommendedName>
</protein>
<evidence type="ECO:0008006" key="3">
    <source>
        <dbReference type="Google" id="ProtNLM"/>
    </source>
</evidence>
<dbReference type="EMBL" id="LDSI01000014">
    <property type="protein sequence ID" value="KTS97661.1"/>
    <property type="molecule type" value="Genomic_DNA"/>
</dbReference>
<organism evidence="1 2">
    <name type="scientific">Pantoea stewartii</name>
    <dbReference type="NCBI Taxonomy" id="66269"/>
    <lineage>
        <taxon>Bacteria</taxon>
        <taxon>Pseudomonadati</taxon>
        <taxon>Pseudomonadota</taxon>
        <taxon>Gammaproteobacteria</taxon>
        <taxon>Enterobacterales</taxon>
        <taxon>Erwiniaceae</taxon>
        <taxon>Pantoea</taxon>
    </lineage>
</organism>